<evidence type="ECO:0000256" key="5">
    <source>
        <dbReference type="ARBA" id="ARBA00022989"/>
    </source>
</evidence>
<keyword evidence="10" id="KW-1185">Reference proteome</keyword>
<evidence type="ECO:0000313" key="10">
    <source>
        <dbReference type="Proteomes" id="UP000501058"/>
    </source>
</evidence>
<feature type="region of interest" description="Disordered" evidence="7">
    <location>
        <begin position="183"/>
        <end position="218"/>
    </location>
</feature>
<feature type="transmembrane region" description="Helical" evidence="8">
    <location>
        <begin position="30"/>
        <end position="59"/>
    </location>
</feature>
<dbReference type="EMBL" id="CP049865">
    <property type="protein sequence ID" value="QIK71142.1"/>
    <property type="molecule type" value="Genomic_DNA"/>
</dbReference>
<dbReference type="RefSeq" id="WP_166231235.1">
    <property type="nucleotide sequence ID" value="NZ_CP049865.1"/>
</dbReference>
<dbReference type="GO" id="GO:0005886">
    <property type="term" value="C:plasma membrane"/>
    <property type="evidence" value="ECO:0007669"/>
    <property type="project" value="UniProtKB-SubCell"/>
</dbReference>
<proteinExistence type="inferred from homology"/>
<evidence type="ECO:0000256" key="7">
    <source>
        <dbReference type="SAM" id="MobiDB-lite"/>
    </source>
</evidence>
<sequence length="218" mass="23896">MTDDPRTTGAASGTPETRRPARLRFQPRQIALLTLIWLVLVGQVNVVTVLGGALLAWIITVVFPLPPIDYAGRLHPWRTLVLGLHLLKDLAVSSVKLVGYAFGRRVPHPGIVRVALRSDSDLYEVNTAELASVVPGTIVVDARRKPRLLYLHVFDLPDPGERQQTIDDTLALERRVVGAFGTREERREVALPGSRDARPPRGGAEPEGRPTDTTGEDA</sequence>
<keyword evidence="4 8" id="KW-0812">Transmembrane</keyword>
<evidence type="ECO:0000256" key="8">
    <source>
        <dbReference type="SAM" id="Phobius"/>
    </source>
</evidence>
<feature type="compositionally biased region" description="Basic and acidic residues" evidence="7">
    <location>
        <begin position="183"/>
        <end position="210"/>
    </location>
</feature>
<dbReference type="AlphaFoldDB" id="A0A6G7Y2V8"/>
<dbReference type="InterPro" id="IPR002758">
    <property type="entry name" value="Cation_antiport_E"/>
</dbReference>
<organism evidence="9 10">
    <name type="scientific">Propioniciclava coleopterorum</name>
    <dbReference type="NCBI Taxonomy" id="2714937"/>
    <lineage>
        <taxon>Bacteria</taxon>
        <taxon>Bacillati</taxon>
        <taxon>Actinomycetota</taxon>
        <taxon>Actinomycetes</taxon>
        <taxon>Propionibacteriales</taxon>
        <taxon>Propionibacteriaceae</taxon>
        <taxon>Propioniciclava</taxon>
    </lineage>
</organism>
<evidence type="ECO:0000256" key="3">
    <source>
        <dbReference type="ARBA" id="ARBA00022475"/>
    </source>
</evidence>
<evidence type="ECO:0000256" key="6">
    <source>
        <dbReference type="ARBA" id="ARBA00023136"/>
    </source>
</evidence>
<dbReference type="PANTHER" id="PTHR34584">
    <property type="entry name" value="NA(+)/H(+) ANTIPORTER SUBUNIT E1"/>
    <property type="match status" value="1"/>
</dbReference>
<name>A0A6G7Y2V8_9ACTN</name>
<evidence type="ECO:0000256" key="2">
    <source>
        <dbReference type="ARBA" id="ARBA00006228"/>
    </source>
</evidence>
<gene>
    <name evidence="9" type="ORF">G7070_01115</name>
</gene>
<comment type="subcellular location">
    <subcellularLocation>
        <location evidence="1">Cell membrane</location>
        <topology evidence="1">Multi-pass membrane protein</topology>
    </subcellularLocation>
</comment>
<evidence type="ECO:0000256" key="1">
    <source>
        <dbReference type="ARBA" id="ARBA00004651"/>
    </source>
</evidence>
<dbReference type="Pfam" id="PF01899">
    <property type="entry name" value="MNHE"/>
    <property type="match status" value="1"/>
</dbReference>
<dbReference type="PANTHER" id="PTHR34584:SF1">
    <property type="entry name" value="NA(+)_H(+) ANTIPORTER SUBUNIT E1"/>
    <property type="match status" value="1"/>
</dbReference>
<keyword evidence="6 8" id="KW-0472">Membrane</keyword>
<evidence type="ECO:0000256" key="4">
    <source>
        <dbReference type="ARBA" id="ARBA00022692"/>
    </source>
</evidence>
<dbReference type="GO" id="GO:0008324">
    <property type="term" value="F:monoatomic cation transmembrane transporter activity"/>
    <property type="evidence" value="ECO:0007669"/>
    <property type="project" value="InterPro"/>
</dbReference>
<accession>A0A6G7Y2V8</accession>
<comment type="similarity">
    <text evidence="2">Belongs to the CPA3 antiporters (TC 2.A.63) subunit E family.</text>
</comment>
<protein>
    <submittedName>
        <fullName evidence="9">Na+/H+ antiporter subunit E</fullName>
    </submittedName>
</protein>
<dbReference type="NCBIfam" id="NF006521">
    <property type="entry name" value="PRK08965.1-5"/>
    <property type="match status" value="1"/>
</dbReference>
<keyword evidence="3" id="KW-1003">Cell membrane</keyword>
<keyword evidence="5 8" id="KW-1133">Transmembrane helix</keyword>
<reference evidence="9 10" key="1">
    <citation type="submission" date="2020-03" db="EMBL/GenBank/DDBJ databases">
        <title>Propioniciclava sp. nov., isolated from Hydrophilus acuminatus.</title>
        <authorList>
            <person name="Hyun D.-W."/>
            <person name="Bae J.-W."/>
        </authorList>
    </citation>
    <scope>NUCLEOTIDE SEQUENCE [LARGE SCALE GENOMIC DNA]</scope>
    <source>
        <strain evidence="9 10">HDW11</strain>
    </source>
</reference>
<dbReference type="Proteomes" id="UP000501058">
    <property type="component" value="Chromosome"/>
</dbReference>
<evidence type="ECO:0000313" key="9">
    <source>
        <dbReference type="EMBL" id="QIK71142.1"/>
    </source>
</evidence>
<dbReference type="KEGG" id="prv:G7070_01115"/>